<feature type="compositionally biased region" description="Pro residues" evidence="1">
    <location>
        <begin position="54"/>
        <end position="111"/>
    </location>
</feature>
<dbReference type="SUPFAM" id="SSF54768">
    <property type="entry name" value="dsRNA-binding domain-like"/>
    <property type="match status" value="2"/>
</dbReference>
<protein>
    <submittedName>
        <fullName evidence="2">Uncharacterized protein</fullName>
    </submittedName>
</protein>
<dbReference type="PANTHER" id="PTHR48125">
    <property type="entry name" value="LP07818P1"/>
    <property type="match status" value="1"/>
</dbReference>
<evidence type="ECO:0000313" key="2">
    <source>
        <dbReference type="EMBL" id="CAH1708258.1"/>
    </source>
</evidence>
<organism evidence="2 3">
    <name type="scientific">Aphis gossypii</name>
    <name type="common">Cotton aphid</name>
    <dbReference type="NCBI Taxonomy" id="80765"/>
    <lineage>
        <taxon>Eukaryota</taxon>
        <taxon>Metazoa</taxon>
        <taxon>Ecdysozoa</taxon>
        <taxon>Arthropoda</taxon>
        <taxon>Hexapoda</taxon>
        <taxon>Insecta</taxon>
        <taxon>Pterygota</taxon>
        <taxon>Neoptera</taxon>
        <taxon>Paraneoptera</taxon>
        <taxon>Hemiptera</taxon>
        <taxon>Sternorrhyncha</taxon>
        <taxon>Aphidomorpha</taxon>
        <taxon>Aphidoidea</taxon>
        <taxon>Aphididae</taxon>
        <taxon>Aphidini</taxon>
        <taxon>Aphis</taxon>
        <taxon>Aphis</taxon>
    </lineage>
</organism>
<sequence length="430" mass="47992">METTVQMMYYLTNQLFHAAAHVGNSYWNRYKTSKEVETFHQLSSTTQQPSSSLPSPPSSSPLPTPLPPSPPQSPPPPSSSPSTTPLPPSPPSPPPSPPSSSPSPTPPPLSPPLQQKHQLTETPVENCVTILTGDTAVIAEKTTRRQVTSKSPLMIFNELVKNKKIQIQGHQWGANNHITSYTAMFEIGGKTYTGNHISKQQAKQKACEKYLMTISKDKLIKKNKGSPEIEVGENSSKLQTKRPQQKDFLWSQFASFAMHNFINQREFNPSIKMANCIPKESTVIKPQPKTRDTAVIAEKTTRRQVTPKSPLMIFNELVKNTKIQIQGHQWGANNHITSYTAMFEIGGKTYTGNHISKQQAKQKACEKYLITIFKDIIKKKGSTEIEVGENTSNLKTKSPHQEDFPGLPFASFAMRHLINQWEEEPVVTRA</sequence>
<dbReference type="PRINTS" id="PR01217">
    <property type="entry name" value="PRICHEXTENSN"/>
</dbReference>
<keyword evidence="3" id="KW-1185">Reference proteome</keyword>
<evidence type="ECO:0000313" key="3">
    <source>
        <dbReference type="Proteomes" id="UP001154329"/>
    </source>
</evidence>
<feature type="compositionally biased region" description="Low complexity" evidence="1">
    <location>
        <begin position="41"/>
        <end position="53"/>
    </location>
</feature>
<dbReference type="CDD" id="cd00048">
    <property type="entry name" value="DSRM_SF"/>
    <property type="match status" value="1"/>
</dbReference>
<evidence type="ECO:0000256" key="1">
    <source>
        <dbReference type="SAM" id="MobiDB-lite"/>
    </source>
</evidence>
<name>A0A9P0IKN6_APHGO</name>
<dbReference type="EMBL" id="OU899034">
    <property type="protein sequence ID" value="CAH1708258.1"/>
    <property type="molecule type" value="Genomic_DNA"/>
</dbReference>
<dbReference type="Proteomes" id="UP001154329">
    <property type="component" value="Chromosome 1"/>
</dbReference>
<reference evidence="2" key="2">
    <citation type="submission" date="2022-10" db="EMBL/GenBank/DDBJ databases">
        <authorList>
            <consortium name="ENA_rothamsted_submissions"/>
            <consortium name="culmorum"/>
            <person name="King R."/>
        </authorList>
    </citation>
    <scope>NUCLEOTIDE SEQUENCE</scope>
</reference>
<dbReference type="AlphaFoldDB" id="A0A9P0IKN6"/>
<gene>
    <name evidence="2" type="ORF">APHIGO_LOCUS342</name>
</gene>
<proteinExistence type="predicted"/>
<feature type="region of interest" description="Disordered" evidence="1">
    <location>
        <begin position="38"/>
        <end position="118"/>
    </location>
</feature>
<accession>A0A9P0IKN6</accession>
<dbReference type="Gene3D" id="3.30.160.20">
    <property type="match status" value="2"/>
</dbReference>
<dbReference type="PANTHER" id="PTHR48125:SF12">
    <property type="entry name" value="AT HOOK TRANSCRIPTION FACTOR FAMILY-RELATED"/>
    <property type="match status" value="1"/>
</dbReference>
<reference evidence="2" key="1">
    <citation type="submission" date="2022-02" db="EMBL/GenBank/DDBJ databases">
        <authorList>
            <person name="King R."/>
        </authorList>
    </citation>
    <scope>NUCLEOTIDE SEQUENCE</scope>
</reference>